<evidence type="ECO:0000313" key="8">
    <source>
        <dbReference type="Proteomes" id="UP000789508"/>
    </source>
</evidence>
<name>A0A9N9FVW1_9GLOM</name>
<reference evidence="7" key="1">
    <citation type="submission" date="2021-06" db="EMBL/GenBank/DDBJ databases">
        <authorList>
            <person name="Kallberg Y."/>
            <person name="Tangrot J."/>
            <person name="Rosling A."/>
        </authorList>
    </citation>
    <scope>NUCLEOTIDE SEQUENCE</scope>
    <source>
        <strain evidence="7">FL130A</strain>
    </source>
</reference>
<accession>A0A9N9FVW1</accession>
<dbReference type="InterPro" id="IPR001194">
    <property type="entry name" value="cDENN_dom"/>
</dbReference>
<feature type="region of interest" description="Disordered" evidence="4">
    <location>
        <begin position="26"/>
        <end position="58"/>
    </location>
</feature>
<proteinExistence type="predicted"/>
<evidence type="ECO:0000256" key="3">
    <source>
        <dbReference type="SAM" id="Coils"/>
    </source>
</evidence>
<dbReference type="GO" id="GO:0046872">
    <property type="term" value="F:metal ion binding"/>
    <property type="evidence" value="ECO:0007669"/>
    <property type="project" value="UniProtKB-KW"/>
</dbReference>
<keyword evidence="2" id="KW-0862">Zinc</keyword>
<dbReference type="EMBL" id="CAJVPS010002090">
    <property type="protein sequence ID" value="CAG8559961.1"/>
    <property type="molecule type" value="Genomic_DNA"/>
</dbReference>
<dbReference type="InterPro" id="IPR046349">
    <property type="entry name" value="C1-like_sf"/>
</dbReference>
<evidence type="ECO:0000256" key="1">
    <source>
        <dbReference type="ARBA" id="ARBA00022723"/>
    </source>
</evidence>
<evidence type="ECO:0000313" key="7">
    <source>
        <dbReference type="EMBL" id="CAG8559961.1"/>
    </source>
</evidence>
<dbReference type="OrthoDB" id="6019893at2759"/>
<feature type="domain" description="UDENN" evidence="6">
    <location>
        <begin position="237"/>
        <end position="1014"/>
    </location>
</feature>
<dbReference type="PROSITE" id="PS50081">
    <property type="entry name" value="ZF_DAG_PE_2"/>
    <property type="match status" value="1"/>
</dbReference>
<dbReference type="PROSITE" id="PS50211">
    <property type="entry name" value="DENN"/>
    <property type="match status" value="1"/>
</dbReference>
<dbReference type="InterPro" id="IPR002219">
    <property type="entry name" value="PKC_DAG/PE"/>
</dbReference>
<dbReference type="InterPro" id="IPR037516">
    <property type="entry name" value="Tripartite_DENN"/>
</dbReference>
<protein>
    <submittedName>
        <fullName evidence="7">2642_t:CDS:1</fullName>
    </submittedName>
</protein>
<dbReference type="Pfam" id="PF02141">
    <property type="entry name" value="DENN"/>
    <property type="match status" value="2"/>
</dbReference>
<dbReference type="AlphaFoldDB" id="A0A9N9FVW1"/>
<dbReference type="PANTHER" id="PTHR12296:SF21">
    <property type="entry name" value="DENN DOMAIN-CONTAINING PROTEIN 3"/>
    <property type="match status" value="1"/>
</dbReference>
<dbReference type="Pfam" id="PF03456">
    <property type="entry name" value="uDENN"/>
    <property type="match status" value="1"/>
</dbReference>
<evidence type="ECO:0000259" key="6">
    <source>
        <dbReference type="PROSITE" id="PS50211"/>
    </source>
</evidence>
<dbReference type="InterPro" id="IPR043153">
    <property type="entry name" value="DENN_C"/>
</dbReference>
<dbReference type="GO" id="GO:0032483">
    <property type="term" value="P:regulation of Rab protein signal transduction"/>
    <property type="evidence" value="ECO:0007669"/>
    <property type="project" value="TreeGrafter"/>
</dbReference>
<dbReference type="InterPro" id="IPR051696">
    <property type="entry name" value="DENN_Domain_GEFs"/>
</dbReference>
<dbReference type="PANTHER" id="PTHR12296">
    <property type="entry name" value="DENN DOMAIN-CONTAINING PROTEIN 4"/>
    <property type="match status" value="1"/>
</dbReference>
<dbReference type="CDD" id="cd00029">
    <property type="entry name" value="C1"/>
    <property type="match status" value="1"/>
</dbReference>
<feature type="compositionally biased region" description="Polar residues" evidence="4">
    <location>
        <begin position="26"/>
        <end position="43"/>
    </location>
</feature>
<gene>
    <name evidence="7" type="ORF">ALEPTO_LOCUS6302</name>
</gene>
<dbReference type="SMART" id="SM00799">
    <property type="entry name" value="DENN"/>
    <property type="match status" value="1"/>
</dbReference>
<feature type="region of interest" description="Disordered" evidence="4">
    <location>
        <begin position="97"/>
        <end position="117"/>
    </location>
</feature>
<evidence type="ECO:0000256" key="2">
    <source>
        <dbReference type="ARBA" id="ARBA00022833"/>
    </source>
</evidence>
<evidence type="ECO:0000259" key="5">
    <source>
        <dbReference type="PROSITE" id="PS50081"/>
    </source>
</evidence>
<dbReference type="SUPFAM" id="SSF57889">
    <property type="entry name" value="Cysteine-rich domain"/>
    <property type="match status" value="1"/>
</dbReference>
<dbReference type="SMART" id="SM00800">
    <property type="entry name" value="uDENN"/>
    <property type="match status" value="1"/>
</dbReference>
<keyword evidence="8" id="KW-1185">Reference proteome</keyword>
<dbReference type="Gene3D" id="3.40.50.11500">
    <property type="match status" value="1"/>
</dbReference>
<feature type="coiled-coil region" evidence="3">
    <location>
        <begin position="340"/>
        <end position="401"/>
    </location>
</feature>
<dbReference type="Gene3D" id="3.30.450.200">
    <property type="match status" value="1"/>
</dbReference>
<keyword evidence="3" id="KW-0175">Coiled coil</keyword>
<dbReference type="Gene3D" id="3.30.60.20">
    <property type="match status" value="1"/>
</dbReference>
<sequence length="1014" mass="113501">MSGKRLVDYVFLAGLPQDFHFSSIETSKTTKSQNNNSVYNTPHNKGHNVDRSTDNTITTNSDEENVRLADATLFESIRASIIRFDNERDEFLKSLGRNGSREVGGKNGAGGNESVSKNRTSILPTASIFRNGSIISTKLRKNLDEGFSETDSLSSSSTLKNNTTVQEDSQHREIFSWDILILKMKNNGFEKFKSPFTKIISLTNLIPHHQPSTLFTTIHIRKASYLNVAPQAPSSKGNLPEATEHPLKRKYSPRLLCRYPKEDYSKEEHFPAYIPMFCFPNDIIIRESEYVPPATYHGFVITQEDGTKRYGVCLTTYEKLPEHLVNEINILHKEWCAKNMDSNRIEYANHLAEKMRLEKERANSARAKLNSESPVLTTAERAEIEREKAEAEEKVALCMELLQPMKSGVIDLTKLWMPKCIGVISYLPWHDVFKDWLCAVAMPMINGLKETKQLDLPLERYIVNLVHEIPVPPPGKLQVAITVNDMTFFCGRPALNQVPIMNDVALAEGKILLISSYPDMLFLVAHSITYLMYPLRWQGVFIPILPARLMACLQAPVPYIMGIQRQYKGMDLLPEDACIVDLDKDTVMMAQLPPQIPPRQRKKLLQALEAYAPLHSHYNTSYGVPLYVQQAYPNGRFTPLCSKSKMFEKNSRITSVIGTPARAIPLAPSMTGLYDMGDPGSPVSSASDLFPRNNSLVGISMQRRMSTFSGAASVYESREGSNLKGEKGGKIVSISESLKKNKNRSSTFTGARNSILTLRSKAINRSSVLLMNRNGSGHAHKLSSDTISLPQTSNTSQYDNESLFSTDGWSVMADPAERIPTGKEFTSKEGHLMVEIPAEGNSNGQPGMSTWMLEGLACGICQKSLGLNIVFKCEGCSMVAHDDCLSDIAHPCVPACFNEAKVQDSFLRVFASLLRNYRSYMANGNIRNNGNNTSIVGETSRGLAEGEFFQKEAYLRNFDREARDTSFAISETVRAMRPDDRGLDFFAIDSQGCKLPSIFDTRLMYEPRPKRNHL</sequence>
<dbReference type="Proteomes" id="UP000789508">
    <property type="component" value="Unassembled WGS sequence"/>
</dbReference>
<keyword evidence="1" id="KW-0479">Metal-binding</keyword>
<comment type="caution">
    <text evidence="7">The sequence shown here is derived from an EMBL/GenBank/DDBJ whole genome shotgun (WGS) entry which is preliminary data.</text>
</comment>
<dbReference type="InterPro" id="IPR005113">
    <property type="entry name" value="uDENN_dom"/>
</dbReference>
<dbReference type="GO" id="GO:0031410">
    <property type="term" value="C:cytoplasmic vesicle"/>
    <property type="evidence" value="ECO:0007669"/>
    <property type="project" value="TreeGrafter"/>
</dbReference>
<feature type="domain" description="Phorbol-ester/DAG-type" evidence="5">
    <location>
        <begin position="858"/>
        <end position="892"/>
    </location>
</feature>
<organism evidence="7 8">
    <name type="scientific">Ambispora leptoticha</name>
    <dbReference type="NCBI Taxonomy" id="144679"/>
    <lineage>
        <taxon>Eukaryota</taxon>
        <taxon>Fungi</taxon>
        <taxon>Fungi incertae sedis</taxon>
        <taxon>Mucoromycota</taxon>
        <taxon>Glomeromycotina</taxon>
        <taxon>Glomeromycetes</taxon>
        <taxon>Archaeosporales</taxon>
        <taxon>Ambisporaceae</taxon>
        <taxon>Ambispora</taxon>
    </lineage>
</organism>
<evidence type="ECO:0000256" key="4">
    <source>
        <dbReference type="SAM" id="MobiDB-lite"/>
    </source>
</evidence>